<evidence type="ECO:0000313" key="2">
    <source>
        <dbReference type="EMBL" id="TDQ69424.1"/>
    </source>
</evidence>
<keyword evidence="1" id="KW-1133">Transmembrane helix</keyword>
<protein>
    <submittedName>
        <fullName evidence="2">Uncharacterized protein</fullName>
    </submittedName>
</protein>
<evidence type="ECO:0000256" key="1">
    <source>
        <dbReference type="SAM" id="Phobius"/>
    </source>
</evidence>
<evidence type="ECO:0000313" key="3">
    <source>
        <dbReference type="Proteomes" id="UP000294855"/>
    </source>
</evidence>
<keyword evidence="1" id="KW-0472">Membrane</keyword>
<gene>
    <name evidence="2" type="ORF">C7391_0750</name>
</gene>
<dbReference type="Proteomes" id="UP000294855">
    <property type="component" value="Unassembled WGS sequence"/>
</dbReference>
<reference evidence="2 3" key="1">
    <citation type="submission" date="2019-03" db="EMBL/GenBank/DDBJ databases">
        <title>Genomic Encyclopedia of Type Strains, Phase IV (KMG-IV): sequencing the most valuable type-strain genomes for metagenomic binning, comparative biology and taxonomic classification.</title>
        <authorList>
            <person name="Goeker M."/>
        </authorList>
    </citation>
    <scope>NUCLEOTIDE SEQUENCE [LARGE SCALE GENOMIC DNA]</scope>
    <source>
        <strain evidence="2 3">DSM 13328</strain>
    </source>
</reference>
<keyword evidence="1" id="KW-0812">Transmembrane</keyword>
<organism evidence="2 3">
    <name type="scientific">Methanimicrococcus blatticola</name>
    <dbReference type="NCBI Taxonomy" id="91560"/>
    <lineage>
        <taxon>Archaea</taxon>
        <taxon>Methanobacteriati</taxon>
        <taxon>Methanobacteriota</taxon>
        <taxon>Stenosarchaea group</taxon>
        <taxon>Methanomicrobia</taxon>
        <taxon>Methanosarcinales</taxon>
        <taxon>Methanosarcinaceae</taxon>
        <taxon>Methanimicrococcus</taxon>
    </lineage>
</organism>
<comment type="caution">
    <text evidence="2">The sequence shown here is derived from an EMBL/GenBank/DDBJ whole genome shotgun (WGS) entry which is preliminary data.</text>
</comment>
<dbReference type="AlphaFoldDB" id="A0A484F789"/>
<accession>A0A484F789</accession>
<proteinExistence type="predicted"/>
<keyword evidence="3" id="KW-1185">Reference proteome</keyword>
<feature type="transmembrane region" description="Helical" evidence="1">
    <location>
        <begin position="192"/>
        <end position="211"/>
    </location>
</feature>
<sequence>MNAEILLRSRYLRRVSVFFVLLLLIFLSVSFVSAAEGEVTSSYLPAEYIQSIIDNTPATNPALLDEVRSDPNTVAVAGTIPALSQGEDAYRWSLVLQDVLKNIDQKGLLVPYQWDHGGIVIGYGCPGDHIQIFVNADSEYSDEDIAQVIKVVQDAGKEAGIKDFPVVVAKKTHAQSFPADLSTQPQDEVKTIPGVGLGISILLVAAVVLSARKLRK</sequence>
<dbReference type="EMBL" id="SNYS01000007">
    <property type="protein sequence ID" value="TDQ69424.1"/>
    <property type="molecule type" value="Genomic_DNA"/>
</dbReference>
<name>A0A484F789_9EURY</name>